<evidence type="ECO:0000259" key="5">
    <source>
        <dbReference type="Pfam" id="PF00646"/>
    </source>
</evidence>
<organism evidence="7 8">
    <name type="scientific">Lithocarpus litseifolius</name>
    <dbReference type="NCBI Taxonomy" id="425828"/>
    <lineage>
        <taxon>Eukaryota</taxon>
        <taxon>Viridiplantae</taxon>
        <taxon>Streptophyta</taxon>
        <taxon>Embryophyta</taxon>
        <taxon>Tracheophyta</taxon>
        <taxon>Spermatophyta</taxon>
        <taxon>Magnoliopsida</taxon>
        <taxon>eudicotyledons</taxon>
        <taxon>Gunneridae</taxon>
        <taxon>Pentapetalae</taxon>
        <taxon>rosids</taxon>
        <taxon>fabids</taxon>
        <taxon>Fagales</taxon>
        <taxon>Fagaceae</taxon>
        <taxon>Lithocarpus</taxon>
    </lineage>
</organism>
<dbReference type="AlphaFoldDB" id="A0AAW2BF35"/>
<dbReference type="Pfam" id="PF13561">
    <property type="entry name" value="adh_short_C2"/>
    <property type="match status" value="1"/>
</dbReference>
<comment type="similarity">
    <text evidence="1">Belongs to the short-chain dehydrogenases/reductases (SDR) family.</text>
</comment>
<dbReference type="InterPro" id="IPR005174">
    <property type="entry name" value="KIB1-4_b-propeller"/>
</dbReference>
<keyword evidence="3" id="KW-0520">NAD</keyword>
<dbReference type="FunFam" id="3.40.50.720:FF:000084">
    <property type="entry name" value="Short-chain dehydrogenase reductase"/>
    <property type="match status" value="1"/>
</dbReference>
<evidence type="ECO:0000259" key="6">
    <source>
        <dbReference type="Pfam" id="PF03478"/>
    </source>
</evidence>
<dbReference type="PRINTS" id="PR00080">
    <property type="entry name" value="SDRFAMILY"/>
</dbReference>
<dbReference type="InterPro" id="IPR002347">
    <property type="entry name" value="SDR_fam"/>
</dbReference>
<feature type="domain" description="KIB1-4 beta-propeller" evidence="6">
    <location>
        <begin position="110"/>
        <end position="265"/>
    </location>
</feature>
<keyword evidence="2" id="KW-0560">Oxidoreductase</keyword>
<evidence type="ECO:0000313" key="8">
    <source>
        <dbReference type="Proteomes" id="UP001459277"/>
    </source>
</evidence>
<dbReference type="NCBIfam" id="NF005559">
    <property type="entry name" value="PRK07231.1"/>
    <property type="match status" value="1"/>
</dbReference>
<evidence type="ECO:0000256" key="2">
    <source>
        <dbReference type="ARBA" id="ARBA00023002"/>
    </source>
</evidence>
<dbReference type="SUPFAM" id="SSF81383">
    <property type="entry name" value="F-box domain"/>
    <property type="match status" value="1"/>
</dbReference>
<dbReference type="InterPro" id="IPR036047">
    <property type="entry name" value="F-box-like_dom_sf"/>
</dbReference>
<dbReference type="PRINTS" id="PR00081">
    <property type="entry name" value="GDHRDH"/>
</dbReference>
<comment type="caution">
    <text evidence="7">The sequence shown here is derived from an EMBL/GenBank/DDBJ whole genome shotgun (WGS) entry which is preliminary data.</text>
</comment>
<name>A0AAW2BF35_9ROSI</name>
<proteinExistence type="inferred from homology"/>
<evidence type="ECO:0000256" key="1">
    <source>
        <dbReference type="ARBA" id="ARBA00006484"/>
    </source>
</evidence>
<evidence type="ECO:0000256" key="3">
    <source>
        <dbReference type="ARBA" id="ARBA00023027"/>
    </source>
</evidence>
<keyword evidence="4" id="KW-0443">Lipid metabolism</keyword>
<dbReference type="Pfam" id="PF03478">
    <property type="entry name" value="Beta-prop_KIB1-4"/>
    <property type="match status" value="1"/>
</dbReference>
<dbReference type="PANTHER" id="PTHR43180:SF28">
    <property type="entry name" value="NAD(P)-BINDING ROSSMANN-FOLD SUPERFAMILY PROTEIN"/>
    <property type="match status" value="1"/>
</dbReference>
<dbReference type="Pfam" id="PF00646">
    <property type="entry name" value="F-box"/>
    <property type="match status" value="1"/>
</dbReference>
<dbReference type="GO" id="GO:0006629">
    <property type="term" value="P:lipid metabolic process"/>
    <property type="evidence" value="ECO:0007669"/>
    <property type="project" value="UniProtKB-KW"/>
</dbReference>
<evidence type="ECO:0000313" key="7">
    <source>
        <dbReference type="EMBL" id="KAK9984048.1"/>
    </source>
</evidence>
<dbReference type="GO" id="GO:0016491">
    <property type="term" value="F:oxidoreductase activity"/>
    <property type="evidence" value="ECO:0007669"/>
    <property type="project" value="UniProtKB-KW"/>
</dbReference>
<evidence type="ECO:0000256" key="4">
    <source>
        <dbReference type="ARBA" id="ARBA00023098"/>
    </source>
</evidence>
<dbReference type="PROSITE" id="PS00061">
    <property type="entry name" value="ADH_SHORT"/>
    <property type="match status" value="1"/>
</dbReference>
<reference evidence="7 8" key="1">
    <citation type="submission" date="2024-01" db="EMBL/GenBank/DDBJ databases">
        <title>A telomere-to-telomere, gap-free genome of sweet tea (Lithocarpus litseifolius).</title>
        <authorList>
            <person name="Zhou J."/>
        </authorList>
    </citation>
    <scope>NUCLEOTIDE SEQUENCE [LARGE SCALE GENOMIC DNA]</scope>
    <source>
        <strain evidence="7">Zhou-2022a</strain>
        <tissue evidence="7">Leaf</tissue>
    </source>
</reference>
<dbReference type="InterPro" id="IPR036291">
    <property type="entry name" value="NAD(P)-bd_dom_sf"/>
</dbReference>
<dbReference type="SUPFAM" id="SSF51735">
    <property type="entry name" value="NAD(P)-binding Rossmann-fold domains"/>
    <property type="match status" value="1"/>
</dbReference>
<feature type="domain" description="F-box" evidence="5">
    <location>
        <begin position="43"/>
        <end position="78"/>
    </location>
</feature>
<evidence type="ECO:0008006" key="9">
    <source>
        <dbReference type="Google" id="ProtNLM"/>
    </source>
</evidence>
<accession>A0AAW2BF35</accession>
<dbReference type="InterPro" id="IPR020904">
    <property type="entry name" value="Sc_DH/Rdtase_CS"/>
</dbReference>
<sequence>MLREPSCASNGKVTARQLGNLRVEESSMTSSKKRKESGMTGLWSGLPADLLSLIVDRLGLIELLSFHGVCKAWRAAASTALSKIEASANHKPWFLIYGENSQCHLYNESGRRYATSIPELDGATCIASHQGWILVFQGGSMFFYCPFSHAKIDIPTFPLSVLSNHAAAFSSPPTTLECIVAVMHRDIMSGFSLYVLQRGANAWAKCELIQFYNVRELGSAIYGNQNFYFFDKINKLITFSVKDKTCVQHTLLKNENSTTVKHLPYVRSKSHFVRRNMKKKLGLGEDVSISICGTVVQNDSTDIIICNEEVESAEEFESCYLKGCIRDATFIAVTWKVAVAEHISLLNQQAFYSNQKRPELYISKNVSISRALLAQSFYRLLSTQTGSKLEGKVALITGGASGIGKATAAKFINNGAKVVIADIQHQLGQHTAKELGTNATFVACDVTKESDISNAVDFTISKYNQLDIMYNNAGVPCKTPPSIVDLDLGVFDKIMDINVRGVMAGIKHASRVMIPRQTGSILCTASVTGLMGGLAQHTYSVSKSAVIGIVKSVAAELCKYGIRVNCISPFAIPTKFVMDEMSQVFPGVDDRRLVEMVINAGVLEGTSCEPNDVANAALYLVSDDAKYVSGHNLVLDGGFTSFKHLGFPAPDEVQ</sequence>
<dbReference type="InterPro" id="IPR001810">
    <property type="entry name" value="F-box_dom"/>
</dbReference>
<dbReference type="Proteomes" id="UP001459277">
    <property type="component" value="Unassembled WGS sequence"/>
</dbReference>
<keyword evidence="8" id="KW-1185">Reference proteome</keyword>
<dbReference type="Gene3D" id="1.20.1280.50">
    <property type="match status" value="1"/>
</dbReference>
<gene>
    <name evidence="7" type="ORF">SO802_033573</name>
</gene>
<dbReference type="PANTHER" id="PTHR43180">
    <property type="entry name" value="3-OXOACYL-(ACYL-CARRIER-PROTEIN) REDUCTASE (AFU_ORTHOLOGUE AFUA_6G11210)"/>
    <property type="match status" value="1"/>
</dbReference>
<dbReference type="EMBL" id="JAZDWU010000012">
    <property type="protein sequence ID" value="KAK9984048.1"/>
    <property type="molecule type" value="Genomic_DNA"/>
</dbReference>
<protein>
    <recommendedName>
        <fullName evidence="9">F-box domain-containing protein</fullName>
    </recommendedName>
</protein>
<dbReference type="Gene3D" id="3.40.50.720">
    <property type="entry name" value="NAD(P)-binding Rossmann-like Domain"/>
    <property type="match status" value="1"/>
</dbReference>